<feature type="region of interest" description="Disordered" evidence="1">
    <location>
        <begin position="18"/>
        <end position="170"/>
    </location>
</feature>
<evidence type="ECO:0000313" key="3">
    <source>
        <dbReference type="MGI" id="MGI:3648958"/>
    </source>
</evidence>
<evidence type="ECO:0000313" key="4">
    <source>
        <dbReference type="Proteomes" id="UP000000589"/>
    </source>
</evidence>
<dbReference type="GeneID" id="668050"/>
<name>A0A286YD13_MOUSE</name>
<dbReference type="Bgee" id="ENSMUSG00000114943">
    <property type="expression patterns" value="Expressed in proximal tubule and 19 other cell types or tissues"/>
</dbReference>
<feature type="compositionally biased region" description="Basic and acidic residues" evidence="1">
    <location>
        <begin position="94"/>
        <end position="135"/>
    </location>
</feature>
<reference evidence="2" key="4">
    <citation type="submission" date="2025-09" db="UniProtKB">
        <authorList>
            <consortium name="Ensembl"/>
        </authorList>
    </citation>
    <scope>IDENTIFICATION</scope>
    <source>
        <strain evidence="2">C57BL/6J</strain>
    </source>
</reference>
<dbReference type="MGI" id="MGI:3648958">
    <property type="gene designation" value="Gm8947"/>
</dbReference>
<proteinExistence type="predicted"/>
<keyword evidence="4" id="KW-1185">Reference proteome</keyword>
<dbReference type="VEuPathDB" id="HostDB:ENSMUSG00000114943"/>
<dbReference type="KEGG" id="mmu:668050"/>
<reference evidence="2 4" key="2">
    <citation type="journal article" date="2011" name="PLoS Biol.">
        <title>Modernizing reference genome assemblies.</title>
        <authorList>
            <person name="Church D.M."/>
            <person name="Schneider V.A."/>
            <person name="Graves T."/>
            <person name="Auger K."/>
            <person name="Cunningham F."/>
            <person name="Bouk N."/>
            <person name="Chen H.C."/>
            <person name="Agarwala R."/>
            <person name="McLaren W.M."/>
            <person name="Ritchie G.R."/>
            <person name="Albracht D."/>
            <person name="Kremitzki M."/>
            <person name="Rock S."/>
            <person name="Kotkiewicz H."/>
            <person name="Kremitzki C."/>
            <person name="Wollam A."/>
            <person name="Trani L."/>
            <person name="Fulton L."/>
            <person name="Fulton R."/>
            <person name="Matthews L."/>
            <person name="Whitehead S."/>
            <person name="Chow W."/>
            <person name="Torrance J."/>
            <person name="Dunn M."/>
            <person name="Harden G."/>
            <person name="Threadgold G."/>
            <person name="Wood J."/>
            <person name="Collins J."/>
            <person name="Heath P."/>
            <person name="Griffiths G."/>
            <person name="Pelan S."/>
            <person name="Grafham D."/>
            <person name="Eichler E.E."/>
            <person name="Weinstock G."/>
            <person name="Mardis E.R."/>
            <person name="Wilson R.K."/>
            <person name="Howe K."/>
            <person name="Flicek P."/>
            <person name="Hubbard T."/>
        </authorList>
    </citation>
    <scope>NUCLEOTIDE SEQUENCE [LARGE SCALE GENOMIC DNA]</scope>
    <source>
        <strain evidence="2 4">C57BL/6J</strain>
    </source>
</reference>
<feature type="compositionally biased region" description="Polar residues" evidence="1">
    <location>
        <begin position="290"/>
        <end position="301"/>
    </location>
</feature>
<dbReference type="OrthoDB" id="9620202at2759"/>
<dbReference type="InParanoid" id="A0A286YD13"/>
<dbReference type="Proteomes" id="UP000000589">
    <property type="component" value="Chromosome 1"/>
</dbReference>
<feature type="compositionally biased region" description="Polar residues" evidence="1">
    <location>
        <begin position="47"/>
        <end position="57"/>
    </location>
</feature>
<evidence type="ECO:0000313" key="2">
    <source>
        <dbReference type="Ensembl" id="ENSMUSP00000153233.2"/>
    </source>
</evidence>
<dbReference type="Ensembl" id="ENSMUST00000224330.2">
    <property type="protein sequence ID" value="ENSMUSP00000153233.2"/>
    <property type="gene ID" value="ENSMUSG00000114943.2"/>
</dbReference>
<dbReference type="RefSeq" id="XP_036012038.1">
    <property type="nucleotide sequence ID" value="XM_036156145.1"/>
</dbReference>
<feature type="compositionally biased region" description="Basic and acidic residues" evidence="1">
    <location>
        <begin position="28"/>
        <end position="44"/>
    </location>
</feature>
<evidence type="ECO:0000256" key="1">
    <source>
        <dbReference type="SAM" id="MobiDB-lite"/>
    </source>
</evidence>
<dbReference type="RNAct" id="A0A286YD13">
    <property type="molecule type" value="protein"/>
</dbReference>
<feature type="compositionally biased region" description="Polar residues" evidence="1">
    <location>
        <begin position="75"/>
        <end position="84"/>
    </location>
</feature>
<sequence length="301" mass="33508">MALGAELSETLVEKPEHMNLEMSILAPSKREQLLDKKAEDKQPPESRCNNGRSSKSSPMGKENTWPSREAKVPSQKRSGQSWAVSSCGPHKRSSKLEDKRRNRPSRFRERGRDKPGSTHKRDSSHTKLHVKDQRSQPRSPVRTLKRSRSGDRQGAPHNYAKRRRQTFPPEASCSLPTFSLLMSRVFTNVDALQVSLDDLQAPGGAFLRVPSSSTEPSVSQRAWLTWQLSHAGAALHWALHTVNSILTAQASLPRYIWPQGYSFTADPRPVPTSKIQASQLAQRPGDLASPNPSVDTRSILG</sequence>
<dbReference type="GeneTree" id="ENSGT00740000117018"/>
<gene>
    <name evidence="2 3" type="primary">Gm8947</name>
</gene>
<dbReference type="AlphaFoldDB" id="A0A286YD13"/>
<organism evidence="2 4">
    <name type="scientific">Mus musculus</name>
    <name type="common">Mouse</name>
    <dbReference type="NCBI Taxonomy" id="10090"/>
    <lineage>
        <taxon>Eukaryota</taxon>
        <taxon>Metazoa</taxon>
        <taxon>Chordata</taxon>
        <taxon>Craniata</taxon>
        <taxon>Vertebrata</taxon>
        <taxon>Euteleostomi</taxon>
        <taxon>Mammalia</taxon>
        <taxon>Eutheria</taxon>
        <taxon>Euarchontoglires</taxon>
        <taxon>Glires</taxon>
        <taxon>Rodentia</taxon>
        <taxon>Myomorpha</taxon>
        <taxon>Muroidea</taxon>
        <taxon>Muridae</taxon>
        <taxon>Murinae</taxon>
        <taxon>Mus</taxon>
        <taxon>Mus</taxon>
    </lineage>
</organism>
<protein>
    <submittedName>
        <fullName evidence="2">Predicted gene 8947</fullName>
    </submittedName>
</protein>
<feature type="region of interest" description="Disordered" evidence="1">
    <location>
        <begin position="278"/>
        <end position="301"/>
    </location>
</feature>
<reference evidence="2 4" key="1">
    <citation type="journal article" date="2009" name="PLoS Biol.">
        <title>Lineage-specific biology revealed by a finished genome assembly of the mouse.</title>
        <authorList>
            <consortium name="Mouse Genome Sequencing Consortium"/>
            <person name="Church D.M."/>
            <person name="Goodstadt L."/>
            <person name="Hillier L.W."/>
            <person name="Zody M.C."/>
            <person name="Goldstein S."/>
            <person name="She X."/>
            <person name="Bult C.J."/>
            <person name="Agarwala R."/>
            <person name="Cherry J.L."/>
            <person name="DiCuccio M."/>
            <person name="Hlavina W."/>
            <person name="Kapustin Y."/>
            <person name="Meric P."/>
            <person name="Maglott D."/>
            <person name="Birtle Z."/>
            <person name="Marques A.C."/>
            <person name="Graves T."/>
            <person name="Zhou S."/>
            <person name="Teague B."/>
            <person name="Potamousis K."/>
            <person name="Churas C."/>
            <person name="Place M."/>
            <person name="Herschleb J."/>
            <person name="Runnheim R."/>
            <person name="Forrest D."/>
            <person name="Amos-Landgraf J."/>
            <person name="Schwartz D.C."/>
            <person name="Cheng Z."/>
            <person name="Lindblad-Toh K."/>
            <person name="Eichler E.E."/>
            <person name="Ponting C.P."/>
        </authorList>
    </citation>
    <scope>NUCLEOTIDE SEQUENCE [LARGE SCALE GENOMIC DNA]</scope>
    <source>
        <strain evidence="2 4">C57BL/6J</strain>
    </source>
</reference>
<reference evidence="2" key="3">
    <citation type="submission" date="2025-08" db="UniProtKB">
        <authorList>
            <consortium name="Ensembl"/>
        </authorList>
    </citation>
    <scope>IDENTIFICATION</scope>
    <source>
        <strain evidence="2">C57BL/6J</strain>
    </source>
</reference>
<dbReference type="AGR" id="MGI:3648958"/>
<accession>A0A286YD13</accession>